<organism evidence="1 2">
    <name type="scientific">Culex pipiens pipiens</name>
    <name type="common">Northern house mosquito</name>
    <dbReference type="NCBI Taxonomy" id="38569"/>
    <lineage>
        <taxon>Eukaryota</taxon>
        <taxon>Metazoa</taxon>
        <taxon>Ecdysozoa</taxon>
        <taxon>Arthropoda</taxon>
        <taxon>Hexapoda</taxon>
        <taxon>Insecta</taxon>
        <taxon>Pterygota</taxon>
        <taxon>Neoptera</taxon>
        <taxon>Endopterygota</taxon>
        <taxon>Diptera</taxon>
        <taxon>Nematocera</taxon>
        <taxon>Culicoidea</taxon>
        <taxon>Culicidae</taxon>
        <taxon>Culicinae</taxon>
        <taxon>Culicini</taxon>
        <taxon>Culex</taxon>
        <taxon>Culex</taxon>
    </lineage>
</organism>
<evidence type="ECO:0000313" key="2">
    <source>
        <dbReference type="Proteomes" id="UP001562425"/>
    </source>
</evidence>
<dbReference type="Proteomes" id="UP001562425">
    <property type="component" value="Unassembled WGS sequence"/>
</dbReference>
<gene>
    <name evidence="1" type="ORF">pipiens_014633</name>
</gene>
<dbReference type="AlphaFoldDB" id="A0ABD1CTR5"/>
<dbReference type="PANTHER" id="PTHR12746">
    <property type="entry name" value="NONSENSE-MEDIATED MRNA DECAY PROTEIN 3"/>
    <property type="match status" value="1"/>
</dbReference>
<name>A0ABD1CTR5_CULPP</name>
<comment type="caution">
    <text evidence="1">The sequence shown here is derived from an EMBL/GenBank/DDBJ whole genome shotgun (WGS) entry which is preliminary data.</text>
</comment>
<dbReference type="EMBL" id="JBEHCU010009475">
    <property type="protein sequence ID" value="KAL1379822.1"/>
    <property type="molecule type" value="Genomic_DNA"/>
</dbReference>
<protein>
    <submittedName>
        <fullName evidence="1">Uncharacterized protein</fullName>
    </submittedName>
</protein>
<accession>A0ABD1CTR5</accession>
<dbReference type="PANTHER" id="PTHR12746:SF2">
    <property type="entry name" value="60S RIBOSOMAL EXPORT PROTEIN NMD3"/>
    <property type="match status" value="1"/>
</dbReference>
<sequence length="183" mass="20873">MPVKVTNSKKLISHDIHSNSYNKKYSYALDVVPISKGSLVFLGKKLHKTLGYISPITKEANAIHLIDPSGRVPSRRFATPSKWWFVMDVEIVRDNVKKKFPHAILELLLVKKYYDKSLRKQSRNWNANLTEVGALDTDIEADYNEQQSMPVDVNDMADPSVPRINLEELLDDMVLDDVEMSDA</sequence>
<proteinExistence type="predicted"/>
<dbReference type="InterPro" id="IPR039768">
    <property type="entry name" value="Nmd3"/>
</dbReference>
<keyword evidence="2" id="KW-1185">Reference proteome</keyword>
<reference evidence="1 2" key="1">
    <citation type="submission" date="2024-05" db="EMBL/GenBank/DDBJ databases">
        <title>Culex pipiens pipiens assembly and annotation.</title>
        <authorList>
            <person name="Alout H."/>
            <person name="Durand T."/>
        </authorList>
    </citation>
    <scope>NUCLEOTIDE SEQUENCE [LARGE SCALE GENOMIC DNA]</scope>
    <source>
        <strain evidence="1">HA-2024</strain>
        <tissue evidence="1">Whole body</tissue>
    </source>
</reference>
<evidence type="ECO:0000313" key="1">
    <source>
        <dbReference type="EMBL" id="KAL1379822.1"/>
    </source>
</evidence>